<dbReference type="PANTHER" id="PTHR12242">
    <property type="entry name" value="OS02G0130600 PROTEIN-RELATED"/>
    <property type="match status" value="1"/>
</dbReference>
<keyword evidence="3" id="KW-1185">Reference proteome</keyword>
<keyword evidence="1" id="KW-0472">Membrane</keyword>
<dbReference type="GO" id="GO:0016020">
    <property type="term" value="C:membrane"/>
    <property type="evidence" value="ECO:0007669"/>
    <property type="project" value="TreeGrafter"/>
</dbReference>
<feature type="transmembrane region" description="Helical" evidence="1">
    <location>
        <begin position="268"/>
        <end position="288"/>
    </location>
</feature>
<accession>A0A5N6NTB3</accession>
<dbReference type="AlphaFoldDB" id="A0A5N6NTB3"/>
<keyword evidence="1" id="KW-0812">Transmembrane</keyword>
<feature type="transmembrane region" description="Helical" evidence="1">
    <location>
        <begin position="87"/>
        <end position="110"/>
    </location>
</feature>
<evidence type="ECO:0000313" key="2">
    <source>
        <dbReference type="EMBL" id="KAD5317215.1"/>
    </source>
</evidence>
<dbReference type="PANTHER" id="PTHR12242:SF47">
    <property type="entry name" value="TRANSMEMBRANE PROTEIN"/>
    <property type="match status" value="1"/>
</dbReference>
<keyword evidence="1" id="KW-1133">Transmembrane helix</keyword>
<feature type="transmembrane region" description="Helical" evidence="1">
    <location>
        <begin position="179"/>
        <end position="201"/>
    </location>
</feature>
<feature type="transmembrane region" description="Helical" evidence="1">
    <location>
        <begin position="29"/>
        <end position="50"/>
    </location>
</feature>
<gene>
    <name evidence="2" type="ORF">E3N88_17161</name>
</gene>
<protein>
    <submittedName>
        <fullName evidence="2">Uncharacterized protein</fullName>
    </submittedName>
</protein>
<feature type="transmembrane region" description="Helical" evidence="1">
    <location>
        <begin position="240"/>
        <end position="261"/>
    </location>
</feature>
<dbReference type="Proteomes" id="UP000326396">
    <property type="component" value="Linkage Group LG17"/>
</dbReference>
<organism evidence="2 3">
    <name type="scientific">Mikania micrantha</name>
    <name type="common">bitter vine</name>
    <dbReference type="NCBI Taxonomy" id="192012"/>
    <lineage>
        <taxon>Eukaryota</taxon>
        <taxon>Viridiplantae</taxon>
        <taxon>Streptophyta</taxon>
        <taxon>Embryophyta</taxon>
        <taxon>Tracheophyta</taxon>
        <taxon>Spermatophyta</taxon>
        <taxon>Magnoliopsida</taxon>
        <taxon>eudicotyledons</taxon>
        <taxon>Gunneridae</taxon>
        <taxon>Pentapetalae</taxon>
        <taxon>asterids</taxon>
        <taxon>campanulids</taxon>
        <taxon>Asterales</taxon>
        <taxon>Asteraceae</taxon>
        <taxon>Asteroideae</taxon>
        <taxon>Heliantheae alliance</taxon>
        <taxon>Eupatorieae</taxon>
        <taxon>Mikania</taxon>
    </lineage>
</organism>
<evidence type="ECO:0000256" key="1">
    <source>
        <dbReference type="SAM" id="Phobius"/>
    </source>
</evidence>
<evidence type="ECO:0000313" key="3">
    <source>
        <dbReference type="Proteomes" id="UP000326396"/>
    </source>
</evidence>
<name>A0A5N6NTB3_9ASTR</name>
<feature type="transmembrane region" description="Helical" evidence="1">
    <location>
        <begin position="213"/>
        <end position="234"/>
    </location>
</feature>
<dbReference type="OrthoDB" id="419711at2759"/>
<reference evidence="2 3" key="1">
    <citation type="submission" date="2019-05" db="EMBL/GenBank/DDBJ databases">
        <title>Mikania micrantha, genome provides insights into the molecular mechanism of rapid growth.</title>
        <authorList>
            <person name="Liu B."/>
        </authorList>
    </citation>
    <scope>NUCLEOTIDE SEQUENCE [LARGE SCALE GENOMIC DNA]</scope>
    <source>
        <strain evidence="2">NLD-2019</strain>
        <tissue evidence="2">Leaf</tissue>
    </source>
</reference>
<dbReference type="EMBL" id="SZYD01000009">
    <property type="protein sequence ID" value="KAD5317215.1"/>
    <property type="molecule type" value="Genomic_DNA"/>
</dbReference>
<sequence>MLFDQLEQEVSWYSLMDVDTTDLSYWLNWRFFLCALWILIAIIVALILIIKNEVFNKKKNGENGEDPVGILYEDETWRTSLKSLHPAWLLVYRLFAFGVMLALLIAALIINGADALFFYTQWTFTLVTFCFGLASLHSIYGCYKYWNEVGDANTVRDQERNMTINPPGHDVTNGKTAGVWGYFFQIVFQVNLFLLVLCFLLKKAHPDSINKQICAGAVGLTDSVFWFIIFPFLTPADHNLTFWDVSMHSVNAIFLLVDIALNRLRFPFFRLAYFGLWTCIFIIFQWILHARVSMWWPYSFLDLSSPYAPIWYVPMKMYAYC</sequence>
<proteinExistence type="predicted"/>
<comment type="caution">
    <text evidence="2">The sequence shown here is derived from an EMBL/GenBank/DDBJ whole genome shotgun (WGS) entry which is preliminary data.</text>
</comment>